<reference evidence="1" key="2">
    <citation type="journal article" date="2023" name="IMA Fungus">
        <title>Comparative genomic study of the Penicillium genus elucidates a diverse pangenome and 15 lateral gene transfer events.</title>
        <authorList>
            <person name="Petersen C."/>
            <person name="Sorensen T."/>
            <person name="Nielsen M.R."/>
            <person name="Sondergaard T.E."/>
            <person name="Sorensen J.L."/>
            <person name="Fitzpatrick D.A."/>
            <person name="Frisvad J.C."/>
            <person name="Nielsen K.L."/>
        </authorList>
    </citation>
    <scope>NUCLEOTIDE SEQUENCE</scope>
    <source>
        <strain evidence="1">IBT 35675</strain>
    </source>
</reference>
<dbReference type="Proteomes" id="UP001148299">
    <property type="component" value="Unassembled WGS sequence"/>
</dbReference>
<proteinExistence type="predicted"/>
<reference evidence="1" key="1">
    <citation type="submission" date="2022-12" db="EMBL/GenBank/DDBJ databases">
        <authorList>
            <person name="Petersen C."/>
        </authorList>
    </citation>
    <scope>NUCLEOTIDE SEQUENCE</scope>
    <source>
        <strain evidence="1">IBT 35675</strain>
    </source>
</reference>
<protein>
    <submittedName>
        <fullName evidence="1">Uncharacterized protein</fullName>
    </submittedName>
</protein>
<dbReference type="EMBL" id="JAPZBR010000001">
    <property type="protein sequence ID" value="KAJ5366807.1"/>
    <property type="molecule type" value="Genomic_DNA"/>
</dbReference>
<dbReference type="AlphaFoldDB" id="A0A9W9V2X3"/>
<gene>
    <name evidence="1" type="ORF">N7541_000748</name>
</gene>
<sequence length="133" mass="15321">MPNRDPQSNGYREPHWYKRSQEDPSVLEAITFVKGGKSIASSLENGDALIRKGHEADHALQRVQSLSQVDHRIGQVINRGSVDVWRLLGLHRKRLEISTGDVKHFESHKMRAESRFEWVWKKNLGRTIALLMV</sequence>
<evidence type="ECO:0000313" key="1">
    <source>
        <dbReference type="EMBL" id="KAJ5366807.1"/>
    </source>
</evidence>
<accession>A0A9W9V2X3</accession>
<keyword evidence="2" id="KW-1185">Reference proteome</keyword>
<organism evidence="1 2">
    <name type="scientific">Penicillium brevicompactum</name>
    <dbReference type="NCBI Taxonomy" id="5074"/>
    <lineage>
        <taxon>Eukaryota</taxon>
        <taxon>Fungi</taxon>
        <taxon>Dikarya</taxon>
        <taxon>Ascomycota</taxon>
        <taxon>Pezizomycotina</taxon>
        <taxon>Eurotiomycetes</taxon>
        <taxon>Eurotiomycetidae</taxon>
        <taxon>Eurotiales</taxon>
        <taxon>Aspergillaceae</taxon>
        <taxon>Penicillium</taxon>
    </lineage>
</organism>
<evidence type="ECO:0000313" key="2">
    <source>
        <dbReference type="Proteomes" id="UP001148299"/>
    </source>
</evidence>
<name>A0A9W9V2X3_PENBR</name>
<comment type="caution">
    <text evidence="1">The sequence shown here is derived from an EMBL/GenBank/DDBJ whole genome shotgun (WGS) entry which is preliminary data.</text>
</comment>